<dbReference type="RefSeq" id="WP_021840660.1">
    <property type="nucleotide sequence ID" value="NZ_CACRUX010000052.1"/>
</dbReference>
<dbReference type="Gene3D" id="3.40.50.2000">
    <property type="entry name" value="Glycogen Phosphorylase B"/>
    <property type="match status" value="1"/>
</dbReference>
<evidence type="ECO:0000259" key="1">
    <source>
        <dbReference type="Pfam" id="PF04230"/>
    </source>
</evidence>
<protein>
    <submittedName>
        <fullName evidence="2">Colanic acid biosynthesis protein</fullName>
    </submittedName>
</protein>
<proteinExistence type="predicted"/>
<dbReference type="Pfam" id="PF04230">
    <property type="entry name" value="PS_pyruv_trans"/>
    <property type="match status" value="1"/>
</dbReference>
<accession>A0A6N3CVF8</accession>
<gene>
    <name evidence="2" type="ORF">VRLFYP33_01365</name>
</gene>
<dbReference type="InterPro" id="IPR019896">
    <property type="entry name" value="Polysacch_pyruvyl_Trfase_CsaB"/>
</dbReference>
<dbReference type="SUPFAM" id="SSF53756">
    <property type="entry name" value="UDP-Glycosyltransferase/glycogen phosphorylase"/>
    <property type="match status" value="1"/>
</dbReference>
<organism evidence="2">
    <name type="scientific">Veillonella ratti</name>
    <dbReference type="NCBI Taxonomy" id="103892"/>
    <lineage>
        <taxon>Bacteria</taxon>
        <taxon>Bacillati</taxon>
        <taxon>Bacillota</taxon>
        <taxon>Negativicutes</taxon>
        <taxon>Veillonellales</taxon>
        <taxon>Veillonellaceae</taxon>
        <taxon>Veillonella</taxon>
    </lineage>
</organism>
<dbReference type="EMBL" id="CACRUX010000052">
    <property type="protein sequence ID" value="VYU17607.1"/>
    <property type="molecule type" value="Genomic_DNA"/>
</dbReference>
<dbReference type="NCBIfam" id="TIGR03609">
    <property type="entry name" value="S_layer_CsaB"/>
    <property type="match status" value="1"/>
</dbReference>
<dbReference type="AlphaFoldDB" id="A0A6N3CVF8"/>
<feature type="domain" description="Polysaccharide pyruvyl transferase" evidence="1">
    <location>
        <begin position="14"/>
        <end position="296"/>
    </location>
</feature>
<sequence length="364" mass="39948">MTRLVISGYYGFGNAGDEAMLAAILEAILEVVPDADITVISGNPGHTAANHGVKAIGRFDMFGILNAIGRCDLLISGGGSLLQDVTSKRSLYYYLSIITLATSFGKRVMLYAQGIGPLRRKRARQIVGQVLNKVTMITVRDERSKAELLDMGVTKVPIQVTADAVLAMHPVDKTIGRRLLKPYQLSGVRYRVGVSVRNWKQSIAYRGELAKALDRLHEELGAQVVFIPMQHPADTQEAMAIKSLMKSEPVVLERMYNTTELLALEGCMDVLIGVRLHALVFASLMEKPVVGISYDPKITNFLQMIGQEPVGTLDEIESDTIYAATAGFLENSALQQQVVQRIIKLREESLKNAHIALSLLDTPK</sequence>
<reference evidence="2" key="1">
    <citation type="submission" date="2019-11" db="EMBL/GenBank/DDBJ databases">
        <authorList>
            <person name="Feng L."/>
        </authorList>
    </citation>
    <scope>NUCLEOTIDE SEQUENCE</scope>
    <source>
        <strain evidence="2">VrattiLFYP33</strain>
    </source>
</reference>
<dbReference type="InterPro" id="IPR007345">
    <property type="entry name" value="Polysacch_pyruvyl_Trfase"/>
</dbReference>
<dbReference type="PANTHER" id="PTHR36836">
    <property type="entry name" value="COLANIC ACID BIOSYNTHESIS PROTEIN WCAK"/>
    <property type="match status" value="1"/>
</dbReference>
<name>A0A6N3CVF8_9FIRM</name>
<dbReference type="PANTHER" id="PTHR36836:SF1">
    <property type="entry name" value="COLANIC ACID BIOSYNTHESIS PROTEIN WCAK"/>
    <property type="match status" value="1"/>
</dbReference>
<evidence type="ECO:0000313" key="2">
    <source>
        <dbReference type="EMBL" id="VYU17607.1"/>
    </source>
</evidence>
<dbReference type="GeneID" id="91963347"/>
<dbReference type="OrthoDB" id="3199616at2"/>